<evidence type="ECO:0000256" key="4">
    <source>
        <dbReference type="ARBA" id="ARBA00023242"/>
    </source>
</evidence>
<evidence type="ECO:0000256" key="1">
    <source>
        <dbReference type="ARBA" id="ARBA00004123"/>
    </source>
</evidence>
<dbReference type="GeneID" id="100904917"/>
<dbReference type="AlphaFoldDB" id="A0AAJ6QVK5"/>
<gene>
    <name evidence="9" type="primary">LOC100904917</name>
</gene>
<dbReference type="GO" id="GO:0120230">
    <property type="term" value="F:recombinase activator activity"/>
    <property type="evidence" value="ECO:0007669"/>
    <property type="project" value="TreeGrafter"/>
</dbReference>
<keyword evidence="5" id="KW-0469">Meiosis</keyword>
<dbReference type="GO" id="GO:0003690">
    <property type="term" value="F:double-stranded DNA binding"/>
    <property type="evidence" value="ECO:0007669"/>
    <property type="project" value="TreeGrafter"/>
</dbReference>
<dbReference type="SUPFAM" id="SSF46785">
    <property type="entry name" value="Winged helix' DNA-binding domain"/>
    <property type="match status" value="1"/>
</dbReference>
<dbReference type="GO" id="GO:0007129">
    <property type="term" value="P:homologous chromosome pairing at meiosis"/>
    <property type="evidence" value="ECO:0007669"/>
    <property type="project" value="TreeGrafter"/>
</dbReference>
<dbReference type="GO" id="GO:0010774">
    <property type="term" value="P:meiotic strand invasion involved in reciprocal meiotic recombination"/>
    <property type="evidence" value="ECO:0007669"/>
    <property type="project" value="TreeGrafter"/>
</dbReference>
<sequence>MEPTAETVLNYLKEQNRPYSVTDIFNNLHKAIGKTVLQRDLDSLVGSGEVVGKTYGKQRIYYVSQEGEIVPPEEDVAAIDREIEALREEIASKAQHVKELRTQLDTLKSNMSLDHCRREIERFTELNKKLKSKIEIMEPREGFEIDRAELASLTRRRDILSKELKKRKKICEDALSIVLENCPLNKTELADEIGLEVEPS</sequence>
<evidence type="ECO:0000256" key="3">
    <source>
        <dbReference type="ARBA" id="ARBA00023172"/>
    </source>
</evidence>
<dbReference type="GO" id="GO:0120231">
    <property type="term" value="C:DNA recombinase auxiliary factor complex"/>
    <property type="evidence" value="ECO:0007669"/>
    <property type="project" value="TreeGrafter"/>
</dbReference>
<evidence type="ECO:0000313" key="9">
    <source>
        <dbReference type="RefSeq" id="XP_003747184.1"/>
    </source>
</evidence>
<organism evidence="8 9">
    <name type="scientific">Galendromus occidentalis</name>
    <name type="common">western predatory mite</name>
    <dbReference type="NCBI Taxonomy" id="34638"/>
    <lineage>
        <taxon>Eukaryota</taxon>
        <taxon>Metazoa</taxon>
        <taxon>Ecdysozoa</taxon>
        <taxon>Arthropoda</taxon>
        <taxon>Chelicerata</taxon>
        <taxon>Arachnida</taxon>
        <taxon>Acari</taxon>
        <taxon>Parasitiformes</taxon>
        <taxon>Mesostigmata</taxon>
        <taxon>Gamasina</taxon>
        <taxon>Phytoseioidea</taxon>
        <taxon>Phytoseiidae</taxon>
        <taxon>Typhlodrominae</taxon>
        <taxon>Galendromus</taxon>
    </lineage>
</organism>
<feature type="domain" description="Homologous-pairing protein 2 winged helix" evidence="7">
    <location>
        <begin position="5"/>
        <end position="63"/>
    </location>
</feature>
<dbReference type="GO" id="GO:0000794">
    <property type="term" value="C:condensed nuclear chromosome"/>
    <property type="evidence" value="ECO:0007669"/>
    <property type="project" value="TreeGrafter"/>
</dbReference>
<dbReference type="Proteomes" id="UP000694867">
    <property type="component" value="Unplaced"/>
</dbReference>
<dbReference type="Gene3D" id="1.10.287.1490">
    <property type="match status" value="1"/>
</dbReference>
<dbReference type="GO" id="GO:0000709">
    <property type="term" value="P:meiotic joint molecule formation"/>
    <property type="evidence" value="ECO:0007669"/>
    <property type="project" value="TreeGrafter"/>
</dbReference>
<dbReference type="InterPro" id="IPR036388">
    <property type="entry name" value="WH-like_DNA-bd_sf"/>
</dbReference>
<dbReference type="PANTHER" id="PTHR15938:SF0">
    <property type="entry name" value="HOMOLOGOUS-PAIRING PROTEIN 2 HOMOLOG"/>
    <property type="match status" value="1"/>
</dbReference>
<dbReference type="KEGG" id="goe:100904917"/>
<feature type="coiled-coil region" evidence="6">
    <location>
        <begin position="76"/>
        <end position="133"/>
    </location>
</feature>
<dbReference type="Pfam" id="PF07106">
    <property type="entry name" value="WHD_TBPIP"/>
    <property type="match status" value="1"/>
</dbReference>
<evidence type="ECO:0000256" key="5">
    <source>
        <dbReference type="ARBA" id="ARBA00023254"/>
    </source>
</evidence>
<dbReference type="Gene3D" id="1.10.10.10">
    <property type="entry name" value="Winged helix-like DNA-binding domain superfamily/Winged helix DNA-binding domain"/>
    <property type="match status" value="1"/>
</dbReference>
<keyword evidence="4" id="KW-0539">Nucleus</keyword>
<evidence type="ECO:0000256" key="2">
    <source>
        <dbReference type="ARBA" id="ARBA00007922"/>
    </source>
</evidence>
<protein>
    <submittedName>
        <fullName evidence="9">Homologous-pairing protein 2 homolog</fullName>
    </submittedName>
</protein>
<dbReference type="InterPro" id="IPR010776">
    <property type="entry name" value="Hop2_WH_dom"/>
</dbReference>
<comment type="subcellular location">
    <subcellularLocation>
        <location evidence="1">Nucleus</location>
    </subcellularLocation>
</comment>
<evidence type="ECO:0000256" key="6">
    <source>
        <dbReference type="SAM" id="Coils"/>
    </source>
</evidence>
<name>A0AAJ6QVK5_9ACAR</name>
<dbReference type="InterPro" id="IPR036390">
    <property type="entry name" value="WH_DNA-bd_sf"/>
</dbReference>
<accession>A0AAJ6QVK5</accession>
<keyword evidence="6" id="KW-0175">Coiled coil</keyword>
<proteinExistence type="inferred from homology"/>
<reference evidence="9" key="1">
    <citation type="submission" date="2025-08" db="UniProtKB">
        <authorList>
            <consortium name="RefSeq"/>
        </authorList>
    </citation>
    <scope>IDENTIFICATION</scope>
</reference>
<keyword evidence="8" id="KW-1185">Reference proteome</keyword>
<dbReference type="RefSeq" id="XP_003747184.1">
    <property type="nucleotide sequence ID" value="XM_003747136.2"/>
</dbReference>
<evidence type="ECO:0000313" key="8">
    <source>
        <dbReference type="Proteomes" id="UP000694867"/>
    </source>
</evidence>
<evidence type="ECO:0000259" key="7">
    <source>
        <dbReference type="Pfam" id="PF07106"/>
    </source>
</evidence>
<dbReference type="PANTHER" id="PTHR15938">
    <property type="entry name" value="TBP-1 INTERACTING PROTEIN"/>
    <property type="match status" value="1"/>
</dbReference>
<keyword evidence="3" id="KW-0233">DNA recombination</keyword>
<comment type="similarity">
    <text evidence="2">Belongs to the HOP2 family.</text>
</comment>